<dbReference type="RefSeq" id="WP_009021365.1">
    <property type="nucleotide sequence ID" value="NZ_DS999411.1"/>
</dbReference>
<dbReference type="InterPro" id="IPR017511">
    <property type="entry name" value="PQQ_mDH"/>
</dbReference>
<name>B8KTY2_9GAMM</name>
<dbReference type="PANTHER" id="PTHR32303">
    <property type="entry name" value="QUINOPROTEIN ALCOHOL DEHYDROGENASE (CYTOCHROME C)"/>
    <property type="match status" value="1"/>
</dbReference>
<protein>
    <submittedName>
        <fullName evidence="6">Quinoprotein glucose dehydrogenase-A</fullName>
        <ecNumber evidence="6">1.1.5.2</ecNumber>
    </submittedName>
</protein>
<dbReference type="SUPFAM" id="SSF50998">
    <property type="entry name" value="Quinoprotein alcohol dehydrogenase-like"/>
    <property type="match status" value="1"/>
</dbReference>
<dbReference type="GO" id="GO:0008876">
    <property type="term" value="F:quinoprotein glucose dehydrogenase activity"/>
    <property type="evidence" value="ECO:0007669"/>
    <property type="project" value="UniProtKB-EC"/>
</dbReference>
<dbReference type="EMBL" id="DS999411">
    <property type="protein sequence ID" value="EED36622.1"/>
    <property type="molecule type" value="Genomic_DNA"/>
</dbReference>
<dbReference type="PANTHER" id="PTHR32303:SF4">
    <property type="entry name" value="QUINOPROTEIN GLUCOSE DEHYDROGENASE"/>
    <property type="match status" value="1"/>
</dbReference>
<dbReference type="InterPro" id="IPR002372">
    <property type="entry name" value="PQQ_rpt_dom"/>
</dbReference>
<comment type="similarity">
    <text evidence="2">Belongs to the bacterial PQQ dehydrogenase family.</text>
</comment>
<evidence type="ECO:0000256" key="1">
    <source>
        <dbReference type="ARBA" id="ARBA00001931"/>
    </source>
</evidence>
<sequence length="654" mass="70429">MPKQLCVGFLFSCAIISAASAVAQDTAHTLSEWSDWGATPGGTRYVSSDEITPENVEQLTVAWRYSTGELQRRSSEMLQNSSSETTPILAAGSIITCTPFGRVIALDPLTGAERWAFDPKIDATFELPNQYVCRGVSQWIDQEAPSESACAHRIVYATVDLRLIAIDAHTGAACESFGNGGQVAIDVPNQQHNGEVKLASPPTVTNNVIAVGSMILDNVRANAPRGVVYGFDARTGQPAWTFDPIPQDSGPTDSDWLEGSRHRTGAANMWSVMSSDEALDLLFIPTSSPAPDYYGGERPGDNRYGNSLVALKASTGEVVWSFQLVHHDVWDYDTPAQPTLMTIDKNGMAIPAVVQTTKHGFIFVFDRRTGEPLFPIEERSVPQNGVPGEQLSKTQPIPTLPEPLFHTNLTPDDAWGFTFWDRGACRDLIEKYRFDGLFTPASIEGSIHYPSAAGGANWGGAAIDPATQSLFVNSSRVASVITLIPDDGTAGDSVALSGGVDISPMKGTPYAAKREFLLSPWGAPCTPPPWGGLSAYDLKTGKKRWDVPLGSINHVVPVPLPFDWNLGTPNIGGPAATAGGVLFIAATMDQYLRAFDMKTGEELWKDKLPGGSQTTPMTYSVDGKQYVVIVTGQHLWFQTDASDTIVAYALPDGE</sequence>
<dbReference type="AlphaFoldDB" id="B8KTY2"/>
<dbReference type="CDD" id="cd10280">
    <property type="entry name" value="PQQ_mGDH"/>
    <property type="match status" value="1"/>
</dbReference>
<organism evidence="6 7">
    <name type="scientific">Luminiphilus syltensis NOR5-1B</name>
    <dbReference type="NCBI Taxonomy" id="565045"/>
    <lineage>
        <taxon>Bacteria</taxon>
        <taxon>Pseudomonadati</taxon>
        <taxon>Pseudomonadota</taxon>
        <taxon>Gammaproteobacteria</taxon>
        <taxon>Cellvibrionales</taxon>
        <taxon>Halieaceae</taxon>
        <taxon>Luminiphilus</taxon>
    </lineage>
</organism>
<reference evidence="7" key="1">
    <citation type="journal article" date="2013" name="BMC Microbiol.">
        <title>Taxonomy and evolution of bacteriochlorophyll a-containing members of the OM60/NOR5 clade of marine gammaproteobacteria: description of Luminiphilus syltensis gen. nov., sp. nov., reclassification of Haliea rubra as Pseudohaliea rubra gen. nov., comb. nov., and emendation of Chromatocurvus halotolerans.</title>
        <authorList>
            <person name="Spring S."/>
            <person name="Riedel T."/>
            <person name="Sproer C."/>
            <person name="Yan S."/>
            <person name="Harder J."/>
            <person name="Fuchs B.M."/>
        </authorList>
    </citation>
    <scope>NUCLEOTIDE SEQUENCE [LARGE SCALE GENOMIC DNA]</scope>
    <source>
        <strain evidence="7">NOR51-B</strain>
    </source>
</reference>
<dbReference type="Proteomes" id="UP000004699">
    <property type="component" value="Unassembled WGS sequence"/>
</dbReference>
<feature type="chain" id="PRO_5002873553" evidence="4">
    <location>
        <begin position="24"/>
        <end position="654"/>
    </location>
</feature>
<evidence type="ECO:0000256" key="4">
    <source>
        <dbReference type="SAM" id="SignalP"/>
    </source>
</evidence>
<keyword evidence="3 6" id="KW-0560">Oxidoreductase</keyword>
<dbReference type="Gene3D" id="2.140.10.10">
    <property type="entry name" value="Quinoprotein alcohol dehydrogenase-like superfamily"/>
    <property type="match status" value="2"/>
</dbReference>
<keyword evidence="4" id="KW-0732">Signal</keyword>
<dbReference type="eggNOG" id="COG4993">
    <property type="taxonomic scope" value="Bacteria"/>
</dbReference>
<dbReference type="HOGENOM" id="CLU_018478_1_0_6"/>
<keyword evidence="7" id="KW-1185">Reference proteome</keyword>
<evidence type="ECO:0000256" key="3">
    <source>
        <dbReference type="ARBA" id="ARBA00023002"/>
    </source>
</evidence>
<accession>B8KTY2</accession>
<evidence type="ECO:0000259" key="5">
    <source>
        <dbReference type="Pfam" id="PF01011"/>
    </source>
</evidence>
<dbReference type="InterPro" id="IPR018391">
    <property type="entry name" value="PQQ_b-propeller_rpt"/>
</dbReference>
<dbReference type="SMART" id="SM00564">
    <property type="entry name" value="PQQ"/>
    <property type="match status" value="6"/>
</dbReference>
<gene>
    <name evidence="6" type="ORF">NOR51B_2574</name>
</gene>
<dbReference type="InterPro" id="IPR011047">
    <property type="entry name" value="Quinoprotein_ADH-like_sf"/>
</dbReference>
<dbReference type="EC" id="1.1.5.2" evidence="6"/>
<feature type="domain" description="Pyrrolo-quinoline quinone repeat" evidence="5">
    <location>
        <begin position="33"/>
        <end position="627"/>
    </location>
</feature>
<evidence type="ECO:0000313" key="7">
    <source>
        <dbReference type="Proteomes" id="UP000004699"/>
    </source>
</evidence>
<feature type="signal peptide" evidence="4">
    <location>
        <begin position="1"/>
        <end position="23"/>
    </location>
</feature>
<comment type="cofactor">
    <cofactor evidence="1">
        <name>pyrroloquinoline quinone</name>
        <dbReference type="ChEBI" id="CHEBI:58442"/>
    </cofactor>
</comment>
<evidence type="ECO:0000256" key="2">
    <source>
        <dbReference type="ARBA" id="ARBA00008156"/>
    </source>
</evidence>
<proteinExistence type="inferred from homology"/>
<dbReference type="OrthoDB" id="9794322at2"/>
<dbReference type="GO" id="GO:0016020">
    <property type="term" value="C:membrane"/>
    <property type="evidence" value="ECO:0007669"/>
    <property type="project" value="InterPro"/>
</dbReference>
<dbReference type="GO" id="GO:0048038">
    <property type="term" value="F:quinone binding"/>
    <property type="evidence" value="ECO:0007669"/>
    <property type="project" value="InterPro"/>
</dbReference>
<evidence type="ECO:0000313" key="6">
    <source>
        <dbReference type="EMBL" id="EED36622.1"/>
    </source>
</evidence>
<dbReference type="STRING" id="565045.NOR51B_2574"/>
<dbReference type="Pfam" id="PF01011">
    <property type="entry name" value="PQQ"/>
    <property type="match status" value="1"/>
</dbReference>